<reference evidence="1" key="2">
    <citation type="submission" date="2016-05" db="EMBL/GenBank/DDBJ databases">
        <title>Comparative analysis highlights variable genome content of wheat rusts and divergence of the mating loci.</title>
        <authorList>
            <person name="Cuomo C.A."/>
            <person name="Bakkeren G."/>
            <person name="Szabo L."/>
            <person name="Khalil H."/>
            <person name="Joly D."/>
            <person name="Goldberg J."/>
            <person name="Young S."/>
            <person name="Zeng Q."/>
            <person name="Fellers J."/>
        </authorList>
    </citation>
    <scope>NUCLEOTIDE SEQUENCE [LARGE SCALE GENOMIC DNA]</scope>
    <source>
        <strain evidence="1">1-1 BBBD Race 1</strain>
    </source>
</reference>
<reference evidence="2" key="4">
    <citation type="submission" date="2025-05" db="UniProtKB">
        <authorList>
            <consortium name="EnsemblFungi"/>
        </authorList>
    </citation>
    <scope>IDENTIFICATION</scope>
    <source>
        <strain evidence="2">isolate 1-1 / race 1 (BBBD)</strain>
    </source>
</reference>
<dbReference type="EnsemblFungi" id="PTTG_26340-t43_1">
    <property type="protein sequence ID" value="PTTG_26340-t43_1-p1"/>
    <property type="gene ID" value="PTTG_26340"/>
</dbReference>
<reference evidence="2 3" key="3">
    <citation type="journal article" date="2017" name="G3 (Bethesda)">
        <title>Comparative analysis highlights variable genome content of wheat rusts and divergence of the mating loci.</title>
        <authorList>
            <person name="Cuomo C.A."/>
            <person name="Bakkeren G."/>
            <person name="Khalil H.B."/>
            <person name="Panwar V."/>
            <person name="Joly D."/>
            <person name="Linning R."/>
            <person name="Sakthikumar S."/>
            <person name="Song X."/>
            <person name="Adiconis X."/>
            <person name="Fan L."/>
            <person name="Goldberg J.M."/>
            <person name="Levin J.Z."/>
            <person name="Young S."/>
            <person name="Zeng Q."/>
            <person name="Anikster Y."/>
            <person name="Bruce M."/>
            <person name="Wang M."/>
            <person name="Yin C."/>
            <person name="McCallum B."/>
            <person name="Szabo L.J."/>
            <person name="Hulbert S."/>
            <person name="Chen X."/>
            <person name="Fellers J.P."/>
        </authorList>
    </citation>
    <scope>NUCLEOTIDE SEQUENCE</scope>
    <source>
        <strain evidence="3">Isolate 1-1 / race 1 (BBBD)</strain>
        <strain evidence="2">isolate 1-1 / race 1 (BBBD)</strain>
    </source>
</reference>
<dbReference type="AlphaFoldDB" id="A0A180GWB3"/>
<organism evidence="1">
    <name type="scientific">Puccinia triticina (isolate 1-1 / race 1 (BBBD))</name>
    <name type="common">Brown leaf rust fungus</name>
    <dbReference type="NCBI Taxonomy" id="630390"/>
    <lineage>
        <taxon>Eukaryota</taxon>
        <taxon>Fungi</taxon>
        <taxon>Dikarya</taxon>
        <taxon>Basidiomycota</taxon>
        <taxon>Pucciniomycotina</taxon>
        <taxon>Pucciniomycetes</taxon>
        <taxon>Pucciniales</taxon>
        <taxon>Pucciniaceae</taxon>
        <taxon>Puccinia</taxon>
    </lineage>
</organism>
<reference evidence="1" key="1">
    <citation type="submission" date="2009-11" db="EMBL/GenBank/DDBJ databases">
        <authorList>
            <consortium name="The Broad Institute Genome Sequencing Platform"/>
            <person name="Ward D."/>
            <person name="Feldgarden M."/>
            <person name="Earl A."/>
            <person name="Young S.K."/>
            <person name="Zeng Q."/>
            <person name="Koehrsen M."/>
            <person name="Alvarado L."/>
            <person name="Berlin A."/>
            <person name="Bochicchio J."/>
            <person name="Borenstein D."/>
            <person name="Chapman S.B."/>
            <person name="Chen Z."/>
            <person name="Engels R."/>
            <person name="Freedman E."/>
            <person name="Gellesch M."/>
            <person name="Goldberg J."/>
            <person name="Griggs A."/>
            <person name="Gujja S."/>
            <person name="Heilman E."/>
            <person name="Heiman D."/>
            <person name="Hepburn T."/>
            <person name="Howarth C."/>
            <person name="Jen D."/>
            <person name="Larson L."/>
            <person name="Lewis B."/>
            <person name="Mehta T."/>
            <person name="Park D."/>
            <person name="Pearson M."/>
            <person name="Roberts A."/>
            <person name="Saif S."/>
            <person name="Shea T."/>
            <person name="Shenoy N."/>
            <person name="Sisk P."/>
            <person name="Stolte C."/>
            <person name="Sykes S."/>
            <person name="Thomson T."/>
            <person name="Walk T."/>
            <person name="White J."/>
            <person name="Yandava C."/>
            <person name="Izard J."/>
            <person name="Baranova O.V."/>
            <person name="Blanton J.M."/>
            <person name="Tanner A.C."/>
            <person name="Dewhirst F.E."/>
            <person name="Haas B."/>
            <person name="Nusbaum C."/>
            <person name="Birren B."/>
        </authorList>
    </citation>
    <scope>NUCLEOTIDE SEQUENCE [LARGE SCALE GENOMIC DNA]</scope>
    <source>
        <strain evidence="1">1-1 BBBD Race 1</strain>
    </source>
</reference>
<proteinExistence type="predicted"/>
<evidence type="ECO:0000313" key="1">
    <source>
        <dbReference type="EMBL" id="OAV96572.1"/>
    </source>
</evidence>
<accession>A0A180GWB3</accession>
<name>A0A180GWB3_PUCT1</name>
<dbReference type="Proteomes" id="UP000005240">
    <property type="component" value="Unassembled WGS sequence"/>
</dbReference>
<keyword evidence="3" id="KW-1185">Reference proteome</keyword>
<evidence type="ECO:0000313" key="2">
    <source>
        <dbReference type="EnsemblFungi" id="PTTG_26340-t43_1-p1"/>
    </source>
</evidence>
<evidence type="ECO:0000313" key="3">
    <source>
        <dbReference type="Proteomes" id="UP000005240"/>
    </source>
</evidence>
<gene>
    <name evidence="1" type="ORF">PTTG_26340</name>
</gene>
<dbReference type="VEuPathDB" id="FungiDB:PTTG_26340"/>
<protein>
    <submittedName>
        <fullName evidence="1 2">Uncharacterized protein</fullName>
    </submittedName>
</protein>
<sequence length="93" mass="10525">MIITNVLKADKHKLLSLLQSNLPTTSKPPGPVPVLAEMVGNVYLGMLTWFKDFCPIQINQEVKKPAQARLAHMRIVLHLNRIARNDQGEKHTF</sequence>
<dbReference type="EMBL" id="ADAS02000019">
    <property type="protein sequence ID" value="OAV96572.1"/>
    <property type="molecule type" value="Genomic_DNA"/>
</dbReference>
<dbReference type="OrthoDB" id="10630977at2759"/>